<organism evidence="3 4">
    <name type="scientific">Halteria grandinella</name>
    <dbReference type="NCBI Taxonomy" id="5974"/>
    <lineage>
        <taxon>Eukaryota</taxon>
        <taxon>Sar</taxon>
        <taxon>Alveolata</taxon>
        <taxon>Ciliophora</taxon>
        <taxon>Intramacronucleata</taxon>
        <taxon>Spirotrichea</taxon>
        <taxon>Stichotrichia</taxon>
        <taxon>Sporadotrichida</taxon>
        <taxon>Halteriidae</taxon>
        <taxon>Halteria</taxon>
    </lineage>
</organism>
<feature type="signal peptide" evidence="2">
    <location>
        <begin position="1"/>
        <end position="30"/>
    </location>
</feature>
<evidence type="ECO:0000256" key="1">
    <source>
        <dbReference type="SAM" id="Phobius"/>
    </source>
</evidence>
<comment type="caution">
    <text evidence="3">The sequence shown here is derived from an EMBL/GenBank/DDBJ whole genome shotgun (WGS) entry which is preliminary data.</text>
</comment>
<keyword evidence="1" id="KW-0472">Membrane</keyword>
<name>A0A8J8P363_HALGN</name>
<evidence type="ECO:0000313" key="3">
    <source>
        <dbReference type="EMBL" id="TNV86423.1"/>
    </source>
</evidence>
<evidence type="ECO:0000256" key="2">
    <source>
        <dbReference type="SAM" id="SignalP"/>
    </source>
</evidence>
<keyword evidence="4" id="KW-1185">Reference proteome</keyword>
<keyword evidence="1" id="KW-0812">Transmembrane</keyword>
<proteinExistence type="predicted"/>
<reference evidence="3" key="1">
    <citation type="submission" date="2019-06" db="EMBL/GenBank/DDBJ databases">
        <authorList>
            <person name="Zheng W."/>
        </authorList>
    </citation>
    <scope>NUCLEOTIDE SEQUENCE</scope>
    <source>
        <strain evidence="3">QDHG01</strain>
    </source>
</reference>
<keyword evidence="1" id="KW-1133">Transmembrane helix</keyword>
<sequence>MALNLLFSLLNDLSFMISLSMVSIPIPGIARPIQSVIMQIIYLDMLMTDKWLTPLLQRVFYQEEMDDDSAVNESMDEQGFGSKLLLFNLGSTLIFFAIEVFLLLSTSVLFFTQSTSSMQDLFSLNLQQLQILLQFSEHSSLVGRLNQVSHLVVSASTHVKPHQYWQCICSLFE</sequence>
<evidence type="ECO:0000313" key="4">
    <source>
        <dbReference type="Proteomes" id="UP000785679"/>
    </source>
</evidence>
<keyword evidence="2" id="KW-0732">Signal</keyword>
<accession>A0A8J8P363</accession>
<feature type="chain" id="PRO_5035308482" evidence="2">
    <location>
        <begin position="31"/>
        <end position="173"/>
    </location>
</feature>
<gene>
    <name evidence="3" type="ORF">FGO68_gene10199</name>
</gene>
<dbReference type="AlphaFoldDB" id="A0A8J8P363"/>
<dbReference type="EMBL" id="RRYP01001090">
    <property type="protein sequence ID" value="TNV86423.1"/>
    <property type="molecule type" value="Genomic_DNA"/>
</dbReference>
<feature type="transmembrane region" description="Helical" evidence="1">
    <location>
        <begin position="84"/>
        <end position="111"/>
    </location>
</feature>
<protein>
    <submittedName>
        <fullName evidence="3">Uncharacterized protein</fullName>
    </submittedName>
</protein>
<dbReference type="Proteomes" id="UP000785679">
    <property type="component" value="Unassembled WGS sequence"/>
</dbReference>